<sequence>MIDLSFSEDRLRTNYIPSENEVKAIKQLLAAPSERLAFLDGEISRVQTLLDKLSHERDTLTESISAHRALLSPARRLPEDVLREIFLHCLPTTHNSVMSEYAAPLILGQICSMWRSITLSTPSLWASLHVSVPALSHEVETATDPHLLNKAVQGWLTRSGICPLSISIACSKFRSADIETVNLLIRTLISYSARWRDIQLFIPARAWSLLSEISKESVPLLEYAALDGYNGPFVGGVPLVSNNDWTSTGLFTAKGLRSVFLARVEADPINLPVSWSQLTNLCLKGDEEWGTVGLSTSAALEVLKKCMNLRKCNLQMIKLEIDIPLNAATEPPLVLPHLETLSVTESTYGDALELFSRLDLPGVRCIRFYTQPTIPTPLTEHPVHASIITLLQRVPHIESFVLDAHAMPAGDIVECLRTIPSIKHLSFTSYDALAYREGYLGSGDYWDYPYFPTSDARTSPVNNSILELLTPSRENNGRCFCPLLEVFECNQGDFSDAALLAFIRVKNEGTYEGVSKLTKVTVSFPRTKELDIENAVLEFSAGMKIKIYYRPAFRDFTNYSPWNGLRYGGETPWPIF</sequence>
<keyword evidence="2" id="KW-1185">Reference proteome</keyword>
<evidence type="ECO:0000313" key="1">
    <source>
        <dbReference type="EMBL" id="TFK37592.1"/>
    </source>
</evidence>
<dbReference type="EMBL" id="ML213607">
    <property type="protein sequence ID" value="TFK37592.1"/>
    <property type="molecule type" value="Genomic_DNA"/>
</dbReference>
<gene>
    <name evidence="1" type="ORF">BDQ12DRAFT_684941</name>
</gene>
<proteinExistence type="predicted"/>
<reference evidence="1 2" key="1">
    <citation type="journal article" date="2019" name="Nat. Ecol. Evol.">
        <title>Megaphylogeny resolves global patterns of mushroom evolution.</title>
        <authorList>
            <person name="Varga T."/>
            <person name="Krizsan K."/>
            <person name="Foldi C."/>
            <person name="Dima B."/>
            <person name="Sanchez-Garcia M."/>
            <person name="Sanchez-Ramirez S."/>
            <person name="Szollosi G.J."/>
            <person name="Szarkandi J.G."/>
            <person name="Papp V."/>
            <person name="Albert L."/>
            <person name="Andreopoulos W."/>
            <person name="Angelini C."/>
            <person name="Antonin V."/>
            <person name="Barry K.W."/>
            <person name="Bougher N.L."/>
            <person name="Buchanan P."/>
            <person name="Buyck B."/>
            <person name="Bense V."/>
            <person name="Catcheside P."/>
            <person name="Chovatia M."/>
            <person name="Cooper J."/>
            <person name="Damon W."/>
            <person name="Desjardin D."/>
            <person name="Finy P."/>
            <person name="Geml J."/>
            <person name="Haridas S."/>
            <person name="Hughes K."/>
            <person name="Justo A."/>
            <person name="Karasinski D."/>
            <person name="Kautmanova I."/>
            <person name="Kiss B."/>
            <person name="Kocsube S."/>
            <person name="Kotiranta H."/>
            <person name="LaButti K.M."/>
            <person name="Lechner B.E."/>
            <person name="Liimatainen K."/>
            <person name="Lipzen A."/>
            <person name="Lukacs Z."/>
            <person name="Mihaltcheva S."/>
            <person name="Morgado L.N."/>
            <person name="Niskanen T."/>
            <person name="Noordeloos M.E."/>
            <person name="Ohm R.A."/>
            <person name="Ortiz-Santana B."/>
            <person name="Ovrebo C."/>
            <person name="Racz N."/>
            <person name="Riley R."/>
            <person name="Savchenko A."/>
            <person name="Shiryaev A."/>
            <person name="Soop K."/>
            <person name="Spirin V."/>
            <person name="Szebenyi C."/>
            <person name="Tomsovsky M."/>
            <person name="Tulloss R.E."/>
            <person name="Uehling J."/>
            <person name="Grigoriev I.V."/>
            <person name="Vagvolgyi C."/>
            <person name="Papp T."/>
            <person name="Martin F.M."/>
            <person name="Miettinen O."/>
            <person name="Hibbett D.S."/>
            <person name="Nagy L.G."/>
        </authorList>
    </citation>
    <scope>NUCLEOTIDE SEQUENCE [LARGE SCALE GENOMIC DNA]</scope>
    <source>
        <strain evidence="1 2">CBS 166.37</strain>
    </source>
</reference>
<dbReference type="AlphaFoldDB" id="A0A5C3LXN3"/>
<accession>A0A5C3LXN3</accession>
<dbReference type="Proteomes" id="UP000308652">
    <property type="component" value="Unassembled WGS sequence"/>
</dbReference>
<evidence type="ECO:0008006" key="3">
    <source>
        <dbReference type="Google" id="ProtNLM"/>
    </source>
</evidence>
<evidence type="ECO:0000313" key="2">
    <source>
        <dbReference type="Proteomes" id="UP000308652"/>
    </source>
</evidence>
<dbReference type="STRING" id="68775.A0A5C3LXN3"/>
<dbReference type="OrthoDB" id="3365698at2759"/>
<protein>
    <recommendedName>
        <fullName evidence="3">F-box domain-containing protein</fullName>
    </recommendedName>
</protein>
<name>A0A5C3LXN3_9AGAR</name>
<organism evidence="1 2">
    <name type="scientific">Crucibulum laeve</name>
    <dbReference type="NCBI Taxonomy" id="68775"/>
    <lineage>
        <taxon>Eukaryota</taxon>
        <taxon>Fungi</taxon>
        <taxon>Dikarya</taxon>
        <taxon>Basidiomycota</taxon>
        <taxon>Agaricomycotina</taxon>
        <taxon>Agaricomycetes</taxon>
        <taxon>Agaricomycetidae</taxon>
        <taxon>Agaricales</taxon>
        <taxon>Agaricineae</taxon>
        <taxon>Nidulariaceae</taxon>
        <taxon>Crucibulum</taxon>
    </lineage>
</organism>